<comment type="caution">
    <text evidence="1">The sequence shown here is derived from an EMBL/GenBank/DDBJ whole genome shotgun (WGS) entry which is preliminary data.</text>
</comment>
<dbReference type="EMBL" id="JBHRSW010000050">
    <property type="protein sequence ID" value="MFC3123369.1"/>
    <property type="molecule type" value="Genomic_DNA"/>
</dbReference>
<name>A0ABV7FVK5_9ALTE</name>
<evidence type="ECO:0000313" key="2">
    <source>
        <dbReference type="Proteomes" id="UP001595478"/>
    </source>
</evidence>
<proteinExistence type="predicted"/>
<protein>
    <recommendedName>
        <fullName evidence="3">Phage protein</fullName>
    </recommendedName>
</protein>
<keyword evidence="2" id="KW-1185">Reference proteome</keyword>
<sequence length="58" mass="6534">MPRVSLPVTLQLALKQHVAAADIDDDDELRAIMVKLGDLNEKIEAVKQKARHNRACKR</sequence>
<dbReference type="RefSeq" id="WP_376921489.1">
    <property type="nucleotide sequence ID" value="NZ_JBHRSW010000050.1"/>
</dbReference>
<evidence type="ECO:0000313" key="1">
    <source>
        <dbReference type="EMBL" id="MFC3123369.1"/>
    </source>
</evidence>
<reference evidence="2" key="1">
    <citation type="journal article" date="2019" name="Int. J. Syst. Evol. Microbiol.">
        <title>The Global Catalogue of Microorganisms (GCM) 10K type strain sequencing project: providing services to taxonomists for standard genome sequencing and annotation.</title>
        <authorList>
            <consortium name="The Broad Institute Genomics Platform"/>
            <consortium name="The Broad Institute Genome Sequencing Center for Infectious Disease"/>
            <person name="Wu L."/>
            <person name="Ma J."/>
        </authorList>
    </citation>
    <scope>NUCLEOTIDE SEQUENCE [LARGE SCALE GENOMIC DNA]</scope>
    <source>
        <strain evidence="2">KCTC 52473</strain>
    </source>
</reference>
<evidence type="ECO:0008006" key="3">
    <source>
        <dbReference type="Google" id="ProtNLM"/>
    </source>
</evidence>
<gene>
    <name evidence="1" type="ORF">ACFOHL_17255</name>
</gene>
<dbReference type="Proteomes" id="UP001595478">
    <property type="component" value="Unassembled WGS sequence"/>
</dbReference>
<organism evidence="1 2">
    <name type="scientific">Agaribacter flavus</name>
    <dbReference type="NCBI Taxonomy" id="1902781"/>
    <lineage>
        <taxon>Bacteria</taxon>
        <taxon>Pseudomonadati</taxon>
        <taxon>Pseudomonadota</taxon>
        <taxon>Gammaproteobacteria</taxon>
        <taxon>Alteromonadales</taxon>
        <taxon>Alteromonadaceae</taxon>
        <taxon>Agaribacter</taxon>
    </lineage>
</organism>
<accession>A0ABV7FVK5</accession>